<dbReference type="Pfam" id="PF22860">
    <property type="entry name" value="DUF7017"/>
    <property type="match status" value="1"/>
</dbReference>
<protein>
    <submittedName>
        <fullName evidence="1">Uncharacterized protein</fullName>
    </submittedName>
</protein>
<proteinExistence type="predicted"/>
<evidence type="ECO:0000313" key="1">
    <source>
        <dbReference type="EMBL" id="PXX21349.1"/>
    </source>
</evidence>
<keyword evidence="2" id="KW-1185">Reference proteome</keyword>
<comment type="caution">
    <text evidence="1">The sequence shown here is derived from an EMBL/GenBank/DDBJ whole genome shotgun (WGS) entry which is preliminary data.</text>
</comment>
<organism evidence="1 2">
    <name type="scientific">Hoylesella shahii DSM 15611 = JCM 12083</name>
    <dbReference type="NCBI Taxonomy" id="1122991"/>
    <lineage>
        <taxon>Bacteria</taxon>
        <taxon>Pseudomonadati</taxon>
        <taxon>Bacteroidota</taxon>
        <taxon>Bacteroidia</taxon>
        <taxon>Bacteroidales</taxon>
        <taxon>Prevotellaceae</taxon>
        <taxon>Hoylesella</taxon>
    </lineage>
</organism>
<reference evidence="1 2" key="1">
    <citation type="submission" date="2018-05" db="EMBL/GenBank/DDBJ databases">
        <title>Genomic Encyclopedia of Type Strains, Phase I: the one thousand microbial genomes (KMG-I) project.</title>
        <authorList>
            <person name="Kyrpides N."/>
        </authorList>
    </citation>
    <scope>NUCLEOTIDE SEQUENCE [LARGE SCALE GENOMIC DNA]</scope>
    <source>
        <strain evidence="1 2">DSM 15611</strain>
    </source>
</reference>
<name>A0A318HSN1_9BACT</name>
<dbReference type="Proteomes" id="UP000248314">
    <property type="component" value="Unassembled WGS sequence"/>
</dbReference>
<dbReference type="InterPro" id="IPR054283">
    <property type="entry name" value="DUF7017"/>
</dbReference>
<dbReference type="STRING" id="1122991.GCA_000613445_01847"/>
<evidence type="ECO:0000313" key="2">
    <source>
        <dbReference type="Proteomes" id="UP000248314"/>
    </source>
</evidence>
<accession>A0A318HSN1</accession>
<sequence length="535" mass="62480">MSFITTMTLRKAGRLNEALLQANEDWQQEKTFHSCIAMFWVQKDICECLIKAQRLDEANERIGFLEVLLPLMNDTEGIAARAIAKLKEHALPFYPQIKRIERMCKDGCEKAAYETLLPFLDYNLPLPLHERVGWVVYKYLKRMLAECQSAQARWALFNYIKLNNPRPSLLHSQMLLMALNVKERFADFNLLKFIFVWDVNSFSEADFLPTQHEEQTFRPLTERVIEHCFSLGYALQEVCDIFLPNPHFTEQQLGKLFARSWFFSIYNLQKQDEKAAITLAMRYAQAVNGGNMINEYHSKILTFYLHHLPQQHPRLLFTFIRAWGMGNFSDNDWHRSIKEGHRCPALVERVLVAILSACNETELIKLHVRTPEILKRALIDFNDNERLMRLWVKTKLAACKRDEALDVLRHLIRKQQRFYLWKELADITPDKELKLSALCKAILLQPRDKFLGKVHFMLGTLLKELGMLAEAQAQVNAFAETYRRNHWTPTPEMQALANEMPPNTVACADMWAFYNAHLQAANNFLYPPCTETNKH</sequence>
<dbReference type="AlphaFoldDB" id="A0A318HSN1"/>
<dbReference type="EMBL" id="QJJX01000020">
    <property type="protein sequence ID" value="PXX21349.1"/>
    <property type="molecule type" value="Genomic_DNA"/>
</dbReference>
<gene>
    <name evidence="1" type="ORF">EJ73_01754</name>
</gene>
<dbReference type="RefSeq" id="WP_025815991.1">
    <property type="nucleotide sequence ID" value="NZ_BAIZ01000016.1"/>
</dbReference>